<protein>
    <submittedName>
        <fullName evidence="1">Uncharacterized protein</fullName>
    </submittedName>
</protein>
<organism evidence="1 2">
    <name type="scientific">Deinococcus knuensis</name>
    <dbReference type="NCBI Taxonomy" id="1837380"/>
    <lineage>
        <taxon>Bacteria</taxon>
        <taxon>Thermotogati</taxon>
        <taxon>Deinococcota</taxon>
        <taxon>Deinococci</taxon>
        <taxon>Deinococcales</taxon>
        <taxon>Deinococcaceae</taxon>
        <taxon>Deinococcus</taxon>
    </lineage>
</organism>
<dbReference type="EMBL" id="BMQO01000001">
    <property type="protein sequence ID" value="GGS15627.1"/>
    <property type="molecule type" value="Genomic_DNA"/>
</dbReference>
<name>A0ABQ2SAU6_9DEIO</name>
<proteinExistence type="predicted"/>
<evidence type="ECO:0000313" key="1">
    <source>
        <dbReference type="EMBL" id="GGS15627.1"/>
    </source>
</evidence>
<reference evidence="2" key="1">
    <citation type="journal article" date="2019" name="Int. J. Syst. Evol. Microbiol.">
        <title>The Global Catalogue of Microorganisms (GCM) 10K type strain sequencing project: providing services to taxonomists for standard genome sequencing and annotation.</title>
        <authorList>
            <consortium name="The Broad Institute Genomics Platform"/>
            <consortium name="The Broad Institute Genome Sequencing Center for Infectious Disease"/>
            <person name="Wu L."/>
            <person name="Ma J."/>
        </authorList>
    </citation>
    <scope>NUCLEOTIDE SEQUENCE [LARGE SCALE GENOMIC DNA]</scope>
    <source>
        <strain evidence="2">JCM 31406</strain>
    </source>
</reference>
<sequence length="140" mass="15077">MKPVFVFAADFEFGVRLALELSREAPPVMLVVQEAPALSGLPSSEVRLGAALSVMTWTLQSGRQVHVLAEEGKMTHVVVLVHLPPEDRSGEESPAEDSASPMVKLTLPSTLAVDMRVALTIAVLPHLQRCPGAWLAVQMD</sequence>
<dbReference type="Proteomes" id="UP000620633">
    <property type="component" value="Unassembled WGS sequence"/>
</dbReference>
<comment type="caution">
    <text evidence="1">The sequence shown here is derived from an EMBL/GenBank/DDBJ whole genome shotgun (WGS) entry which is preliminary data.</text>
</comment>
<accession>A0ABQ2SAU6</accession>
<evidence type="ECO:0000313" key="2">
    <source>
        <dbReference type="Proteomes" id="UP000620633"/>
    </source>
</evidence>
<gene>
    <name evidence="1" type="ORF">GCM10008961_03840</name>
</gene>
<keyword evidence="2" id="KW-1185">Reference proteome</keyword>